<organism evidence="3 4">
    <name type="scientific">Desulfofustis glycolicus DSM 9705</name>
    <dbReference type="NCBI Taxonomy" id="1121409"/>
    <lineage>
        <taxon>Bacteria</taxon>
        <taxon>Pseudomonadati</taxon>
        <taxon>Thermodesulfobacteriota</taxon>
        <taxon>Desulfobulbia</taxon>
        <taxon>Desulfobulbales</taxon>
        <taxon>Desulfocapsaceae</taxon>
        <taxon>Desulfofustis</taxon>
    </lineage>
</organism>
<dbReference type="Gene3D" id="3.40.710.10">
    <property type="entry name" value="DD-peptidase/beta-lactamase superfamily"/>
    <property type="match status" value="1"/>
</dbReference>
<dbReference type="PANTHER" id="PTHR43283">
    <property type="entry name" value="BETA-LACTAMASE-RELATED"/>
    <property type="match status" value="1"/>
</dbReference>
<dbReference type="InterPro" id="IPR001466">
    <property type="entry name" value="Beta-lactam-related"/>
</dbReference>
<dbReference type="EMBL" id="FQXS01000013">
    <property type="protein sequence ID" value="SHH87883.1"/>
    <property type="molecule type" value="Genomic_DNA"/>
</dbReference>
<dbReference type="RefSeq" id="WP_143165992.1">
    <property type="nucleotide sequence ID" value="NZ_FQXS01000013.1"/>
</dbReference>
<name>A0A1M5WLH1_9BACT</name>
<dbReference type="OrthoDB" id="9809635at2"/>
<dbReference type="InterPro" id="IPR050789">
    <property type="entry name" value="Diverse_Enzym_Activities"/>
</dbReference>
<evidence type="ECO:0000256" key="1">
    <source>
        <dbReference type="ARBA" id="ARBA00022801"/>
    </source>
</evidence>
<dbReference type="AlphaFoldDB" id="A0A1M5WLH1"/>
<dbReference type="PANTHER" id="PTHR43283:SF11">
    <property type="entry name" value="BETA-LACTAMASE-RELATED DOMAIN-CONTAINING PROTEIN"/>
    <property type="match status" value="1"/>
</dbReference>
<protein>
    <submittedName>
        <fullName evidence="3">CubicO group peptidase, beta-lactamase class C family</fullName>
    </submittedName>
</protein>
<keyword evidence="4" id="KW-1185">Reference proteome</keyword>
<sequence>MTTVDKDAFREILREKILTYYNKGVFSAASVSLCFRNSGNNQKNRITVEYNGDNKNFSDGTRTIFDLASLTKPLVTLLCLLHLIDKGTVKWSDRVKNVFQRGCSESLSRVSIEMLVSHSSGLPAHRDYWKGLSEVTPKRRKEWLLGEILRETVEHHSCGSVEYSDLGYLLLGFIVETVTGQSLDTYWSTTIARTMGLEDELFFTGTDRHTDKIYAPTGPCGTTRQQLAGRVHDDNCRLLGGVCGHAGLFGTSAAVLRLTEELLALYSGKETVLPISRKIFRRACERVGPADWSRGFQLPTPGKSSSGRYFSPESFGHLGFTGTSFWIDPVRQLIVVLLTNRVIKGEDRSAIQRMRPDLYDCVVKYLNGMKGKRGAIGEGGGDSDR</sequence>
<evidence type="ECO:0000313" key="4">
    <source>
        <dbReference type="Proteomes" id="UP000184139"/>
    </source>
</evidence>
<accession>A0A1M5WLH1</accession>
<dbReference type="Proteomes" id="UP000184139">
    <property type="component" value="Unassembled WGS sequence"/>
</dbReference>
<dbReference type="GO" id="GO:0016787">
    <property type="term" value="F:hydrolase activity"/>
    <property type="evidence" value="ECO:0007669"/>
    <property type="project" value="UniProtKB-KW"/>
</dbReference>
<feature type="domain" description="Beta-lactamase-related" evidence="2">
    <location>
        <begin position="61"/>
        <end position="348"/>
    </location>
</feature>
<reference evidence="3 4" key="1">
    <citation type="submission" date="2016-11" db="EMBL/GenBank/DDBJ databases">
        <authorList>
            <person name="Jaros S."/>
            <person name="Januszkiewicz K."/>
            <person name="Wedrychowicz H."/>
        </authorList>
    </citation>
    <scope>NUCLEOTIDE SEQUENCE [LARGE SCALE GENOMIC DNA]</scope>
    <source>
        <strain evidence="3 4">DSM 9705</strain>
    </source>
</reference>
<proteinExistence type="predicted"/>
<dbReference type="Pfam" id="PF00144">
    <property type="entry name" value="Beta-lactamase"/>
    <property type="match status" value="1"/>
</dbReference>
<keyword evidence="1" id="KW-0378">Hydrolase</keyword>
<gene>
    <name evidence="3" type="ORF">SAMN02745124_02358</name>
</gene>
<dbReference type="SUPFAM" id="SSF56601">
    <property type="entry name" value="beta-lactamase/transpeptidase-like"/>
    <property type="match status" value="1"/>
</dbReference>
<evidence type="ECO:0000259" key="2">
    <source>
        <dbReference type="Pfam" id="PF00144"/>
    </source>
</evidence>
<evidence type="ECO:0000313" key="3">
    <source>
        <dbReference type="EMBL" id="SHH87883.1"/>
    </source>
</evidence>
<dbReference type="STRING" id="1121409.SAMN02745124_02358"/>
<dbReference type="InterPro" id="IPR012338">
    <property type="entry name" value="Beta-lactam/transpept-like"/>
</dbReference>